<sequence>IYTTMIKFVIRAKKNPLKKEQVKFYPQMAPGVPVMLRTIVGRIEKRSGVSSASVKAVLDALQYEILQTLSDGNSVRLGDLGSFRLTMHGEGASTAKEAKEKGANLIKRVSVRFTKSSTMRMALDKRNLIFGAQDDIRNAK</sequence>
<dbReference type="InterPro" id="IPR041607">
    <property type="entry name" value="HU-HIG"/>
</dbReference>
<dbReference type="InterPro" id="IPR005902">
    <property type="entry name" value="HU_DNA-bd_put"/>
</dbReference>
<gene>
    <name evidence="3" type="ORF">GCWU000325_02274</name>
</gene>
<keyword evidence="4" id="KW-1185">Reference proteome</keyword>
<organism evidence="3 4">
    <name type="scientific">Alloprevotella tannerae ATCC 51259</name>
    <dbReference type="NCBI Taxonomy" id="626522"/>
    <lineage>
        <taxon>Bacteria</taxon>
        <taxon>Pseudomonadati</taxon>
        <taxon>Bacteroidota</taxon>
        <taxon>Bacteroidia</taxon>
        <taxon>Bacteroidales</taxon>
        <taxon>Prevotellaceae</taxon>
        <taxon>Alloprevotella</taxon>
    </lineage>
</organism>
<dbReference type="Gene3D" id="4.10.520.10">
    <property type="entry name" value="IHF-like DNA-binding proteins"/>
    <property type="match status" value="1"/>
</dbReference>
<dbReference type="Pfam" id="PF18291">
    <property type="entry name" value="HU-HIG"/>
    <property type="match status" value="1"/>
</dbReference>
<proteinExistence type="predicted"/>
<accession>C9LJ62</accession>
<dbReference type="eggNOG" id="COG0776">
    <property type="taxonomic scope" value="Bacteria"/>
</dbReference>
<dbReference type="Proteomes" id="UP000003460">
    <property type="component" value="Unassembled WGS sequence"/>
</dbReference>
<dbReference type="SUPFAM" id="SSF47729">
    <property type="entry name" value="IHF-like DNA-binding proteins"/>
    <property type="match status" value="1"/>
</dbReference>
<evidence type="ECO:0000259" key="2">
    <source>
        <dbReference type="Pfam" id="PF18291"/>
    </source>
</evidence>
<dbReference type="NCBIfam" id="TIGR01201">
    <property type="entry name" value="HU_rel"/>
    <property type="match status" value="1"/>
</dbReference>
<evidence type="ECO:0000313" key="3">
    <source>
        <dbReference type="EMBL" id="EEX70847.1"/>
    </source>
</evidence>
<reference evidence="3" key="1">
    <citation type="submission" date="2009-09" db="EMBL/GenBank/DDBJ databases">
        <authorList>
            <person name="Weinstock G."/>
            <person name="Sodergren E."/>
            <person name="Clifton S."/>
            <person name="Fulton L."/>
            <person name="Fulton B."/>
            <person name="Courtney L."/>
            <person name="Fronick C."/>
            <person name="Harrison M."/>
            <person name="Strong C."/>
            <person name="Farmer C."/>
            <person name="Delahaunty K."/>
            <person name="Markovic C."/>
            <person name="Hall O."/>
            <person name="Minx P."/>
            <person name="Tomlinson C."/>
            <person name="Mitreva M."/>
            <person name="Nelson J."/>
            <person name="Hou S."/>
            <person name="Wollam A."/>
            <person name="Pepin K.H."/>
            <person name="Johnson M."/>
            <person name="Bhonagiri V."/>
            <person name="Nash W.E."/>
            <person name="Warren W."/>
            <person name="Chinwalla A."/>
            <person name="Mardis E.R."/>
            <person name="Wilson R.K."/>
        </authorList>
    </citation>
    <scope>NUCLEOTIDE SEQUENCE [LARGE SCALE GENOMIC DNA]</scope>
    <source>
        <strain evidence="3">ATCC 51259</strain>
    </source>
</reference>
<dbReference type="InterPro" id="IPR010992">
    <property type="entry name" value="IHF-like_DNA-bd_dom_sf"/>
</dbReference>
<dbReference type="HOGENOM" id="CLU_1829465_0_0_10"/>
<evidence type="ECO:0000256" key="1">
    <source>
        <dbReference type="ARBA" id="ARBA00023125"/>
    </source>
</evidence>
<protein>
    <submittedName>
        <fullName evidence="3">DNA-binding protein</fullName>
    </submittedName>
</protein>
<comment type="caution">
    <text evidence="3">The sequence shown here is derived from an EMBL/GenBank/DDBJ whole genome shotgun (WGS) entry which is preliminary data.</text>
</comment>
<evidence type="ECO:0000313" key="4">
    <source>
        <dbReference type="Proteomes" id="UP000003460"/>
    </source>
</evidence>
<dbReference type="STRING" id="626522.GCWU000325_02274"/>
<dbReference type="GO" id="GO:0003677">
    <property type="term" value="F:DNA binding"/>
    <property type="evidence" value="ECO:0007669"/>
    <property type="project" value="UniProtKB-KW"/>
</dbReference>
<dbReference type="EMBL" id="ACIJ02000024">
    <property type="protein sequence ID" value="EEX70847.1"/>
    <property type="molecule type" value="Genomic_DNA"/>
</dbReference>
<feature type="non-terminal residue" evidence="3">
    <location>
        <position position="1"/>
    </location>
</feature>
<name>C9LJ62_9BACT</name>
<dbReference type="AlphaFoldDB" id="C9LJ62"/>
<keyword evidence="1 3" id="KW-0238">DNA-binding</keyword>
<feature type="domain" description="HU" evidence="2">
    <location>
        <begin position="6"/>
        <end position="126"/>
    </location>
</feature>